<dbReference type="AlphaFoldDB" id="A0A0U3N760"/>
<dbReference type="Pfam" id="PF14542">
    <property type="entry name" value="Acetyltransf_CG"/>
    <property type="match status" value="1"/>
</dbReference>
<dbReference type="InterPro" id="IPR016181">
    <property type="entry name" value="Acyl_CoA_acyltransferase"/>
</dbReference>
<dbReference type="STRING" id="76731.RD2015_3571"/>
<evidence type="ECO:0000313" key="2">
    <source>
        <dbReference type="Proteomes" id="UP000060699"/>
    </source>
</evidence>
<dbReference type="SUPFAM" id="SSF48452">
    <property type="entry name" value="TPR-like"/>
    <property type="match status" value="1"/>
</dbReference>
<dbReference type="SUPFAM" id="SSF55729">
    <property type="entry name" value="Acyl-CoA N-acyltransferases (Nat)"/>
    <property type="match status" value="1"/>
</dbReference>
<evidence type="ECO:0000313" key="1">
    <source>
        <dbReference type="EMBL" id="ALV08027.1"/>
    </source>
</evidence>
<dbReference type="Proteomes" id="UP000060699">
    <property type="component" value="Chromosome"/>
</dbReference>
<organism evidence="1 2">
    <name type="scientific">Roseateles depolymerans</name>
    <dbReference type="NCBI Taxonomy" id="76731"/>
    <lineage>
        <taxon>Bacteria</taxon>
        <taxon>Pseudomonadati</taxon>
        <taxon>Pseudomonadota</taxon>
        <taxon>Betaproteobacteria</taxon>
        <taxon>Burkholderiales</taxon>
        <taxon>Sphaerotilaceae</taxon>
        <taxon>Roseateles</taxon>
    </lineage>
</organism>
<dbReference type="Gene3D" id="1.25.40.10">
    <property type="entry name" value="Tetratricopeptide repeat domain"/>
    <property type="match status" value="1"/>
</dbReference>
<dbReference type="PANTHER" id="PTHR31435:SF9">
    <property type="entry name" value="PROTEIN NATD1"/>
    <property type="match status" value="1"/>
</dbReference>
<sequence length="286" mass="32445">MESPVNLVIEHHPDQHCFLAHPQPGLNCRLDYERHGEQLIITHTGVPAQLRGQGLAGQLVETAARWLAAQTLQLVPGCTYVRHWLAHQPRWQRLTAPTAAQRVLNEWFGTPGSAEDGQIQPKWFKKDAAFDAEMRERFGATVEAALAGDFQAWDRNPWGALARLLLLDQFTRNIFRDTPQAFAGDAQALEIALALRPHLPALTTLERWFALMPLEHAESLERQEECVAAFEALVAEDERLASALDYARKHRDVIQRFGRFPHRNKILGRTSTPEEEAFLREPGSRF</sequence>
<keyword evidence="2" id="KW-1185">Reference proteome</keyword>
<dbReference type="EMBL" id="CP013729">
    <property type="protein sequence ID" value="ALV08027.1"/>
    <property type="molecule type" value="Genomic_DNA"/>
</dbReference>
<proteinExistence type="predicted"/>
<dbReference type="Gene3D" id="1.20.58.320">
    <property type="entry name" value="TPR-like"/>
    <property type="match status" value="1"/>
</dbReference>
<dbReference type="KEGG" id="rdp:RD2015_3571"/>
<dbReference type="PANTHER" id="PTHR31435">
    <property type="entry name" value="PROTEIN NATD1"/>
    <property type="match status" value="1"/>
</dbReference>
<gene>
    <name evidence="1" type="ORF">RD2015_3571</name>
</gene>
<dbReference type="PROSITE" id="PS51729">
    <property type="entry name" value="GNAT_YJDJ"/>
    <property type="match status" value="1"/>
</dbReference>
<dbReference type="InterPro" id="IPR045057">
    <property type="entry name" value="Gcn5-rel_NAT"/>
</dbReference>
<dbReference type="InterPro" id="IPR031165">
    <property type="entry name" value="GNAT_YJDJ"/>
</dbReference>
<reference evidence="1 2" key="1">
    <citation type="submission" date="2015-12" db="EMBL/GenBank/DDBJ databases">
        <title>Complete genome of Roseateles depolymerans KCTC 42856.</title>
        <authorList>
            <person name="Kim K.M."/>
        </authorList>
    </citation>
    <scope>NUCLEOTIDE SEQUENCE [LARGE SCALE GENOMIC DNA]</scope>
    <source>
        <strain evidence="1 2">KCTC 42856</strain>
    </source>
</reference>
<dbReference type="InterPro" id="IPR011990">
    <property type="entry name" value="TPR-like_helical_dom_sf"/>
</dbReference>
<accession>A0A0U3N760</accession>
<dbReference type="Gene3D" id="3.40.630.30">
    <property type="match status" value="1"/>
</dbReference>
<protein>
    <submittedName>
        <fullName evidence="1">Uncharacterized protein</fullName>
    </submittedName>
</protein>
<dbReference type="InterPro" id="IPR010323">
    <property type="entry name" value="DUF924"/>
</dbReference>
<dbReference type="PATRIC" id="fig|76731.3.peg.3659"/>
<dbReference type="OrthoDB" id="7593450at2"/>
<dbReference type="Pfam" id="PF06041">
    <property type="entry name" value="DUF924"/>
    <property type="match status" value="1"/>
</dbReference>
<name>A0A0U3N760_9BURK</name>